<proteinExistence type="predicted"/>
<gene>
    <name evidence="2" type="ORF">BaRGS_00034045</name>
</gene>
<keyword evidence="3" id="KW-1185">Reference proteome</keyword>
<comment type="caution">
    <text evidence="2">The sequence shown here is derived from an EMBL/GenBank/DDBJ whole genome shotgun (WGS) entry which is preliminary data.</text>
</comment>
<protein>
    <submittedName>
        <fullName evidence="2">Uncharacterized protein</fullName>
    </submittedName>
</protein>
<reference evidence="2 3" key="1">
    <citation type="journal article" date="2023" name="Sci. Data">
        <title>Genome assembly of the Korean intertidal mud-creeper Batillaria attramentaria.</title>
        <authorList>
            <person name="Patra A.K."/>
            <person name="Ho P.T."/>
            <person name="Jun S."/>
            <person name="Lee S.J."/>
            <person name="Kim Y."/>
            <person name="Won Y.J."/>
        </authorList>
    </citation>
    <scope>NUCLEOTIDE SEQUENCE [LARGE SCALE GENOMIC DNA]</scope>
    <source>
        <strain evidence="2">Wonlab-2016</strain>
    </source>
</reference>
<evidence type="ECO:0000313" key="2">
    <source>
        <dbReference type="EMBL" id="KAK7474680.1"/>
    </source>
</evidence>
<dbReference type="Proteomes" id="UP001519460">
    <property type="component" value="Unassembled WGS sequence"/>
</dbReference>
<evidence type="ECO:0000256" key="1">
    <source>
        <dbReference type="SAM" id="MobiDB-lite"/>
    </source>
</evidence>
<name>A0ABD0JIC1_9CAEN</name>
<evidence type="ECO:0000313" key="3">
    <source>
        <dbReference type="Proteomes" id="UP001519460"/>
    </source>
</evidence>
<sequence length="100" mass="11493">MDRCFTKPLKAEIHMEVYQYHINTNPARTGVLRSGQSIHGTRERYTQQTMNTTHITSDLARLSSTRDTQSLVRTPQHTGAIVESDRMQKQPSRRALQLPD</sequence>
<dbReference type="AlphaFoldDB" id="A0ABD0JIC1"/>
<feature type="region of interest" description="Disordered" evidence="1">
    <location>
        <begin position="60"/>
        <end position="100"/>
    </location>
</feature>
<dbReference type="EMBL" id="JACVVK020000428">
    <property type="protein sequence ID" value="KAK7474680.1"/>
    <property type="molecule type" value="Genomic_DNA"/>
</dbReference>
<accession>A0ABD0JIC1</accession>
<organism evidence="2 3">
    <name type="scientific">Batillaria attramentaria</name>
    <dbReference type="NCBI Taxonomy" id="370345"/>
    <lineage>
        <taxon>Eukaryota</taxon>
        <taxon>Metazoa</taxon>
        <taxon>Spiralia</taxon>
        <taxon>Lophotrochozoa</taxon>
        <taxon>Mollusca</taxon>
        <taxon>Gastropoda</taxon>
        <taxon>Caenogastropoda</taxon>
        <taxon>Sorbeoconcha</taxon>
        <taxon>Cerithioidea</taxon>
        <taxon>Batillariidae</taxon>
        <taxon>Batillaria</taxon>
    </lineage>
</organism>
<feature type="compositionally biased region" description="Polar residues" evidence="1">
    <location>
        <begin position="60"/>
        <end position="77"/>
    </location>
</feature>